<dbReference type="RefSeq" id="WP_126725583.1">
    <property type="nucleotide sequence ID" value="NZ_RYZH01000020.1"/>
</dbReference>
<protein>
    <recommendedName>
        <fullName evidence="1">non-specific serine/threonine protein kinase</fullName>
        <ecNumber evidence="1">2.7.11.1</ecNumber>
    </recommendedName>
</protein>
<name>A0A432MK12_9BACT</name>
<evidence type="ECO:0000256" key="3">
    <source>
        <dbReference type="ARBA" id="ARBA00022679"/>
    </source>
</evidence>
<organism evidence="11 12">
    <name type="scientific">Tautonia sociabilis</name>
    <dbReference type="NCBI Taxonomy" id="2080755"/>
    <lineage>
        <taxon>Bacteria</taxon>
        <taxon>Pseudomonadati</taxon>
        <taxon>Planctomycetota</taxon>
        <taxon>Planctomycetia</taxon>
        <taxon>Isosphaerales</taxon>
        <taxon>Isosphaeraceae</taxon>
        <taxon>Tautonia</taxon>
    </lineage>
</organism>
<evidence type="ECO:0000256" key="9">
    <source>
        <dbReference type="SAM" id="Phobius"/>
    </source>
</evidence>
<keyword evidence="9" id="KW-0472">Membrane</keyword>
<evidence type="ECO:0000313" key="12">
    <source>
        <dbReference type="Proteomes" id="UP000280296"/>
    </source>
</evidence>
<keyword evidence="12" id="KW-1185">Reference proteome</keyword>
<keyword evidence="3" id="KW-0808">Transferase</keyword>
<dbReference type="Gene3D" id="3.30.200.20">
    <property type="entry name" value="Phosphorylase Kinase, domain 1"/>
    <property type="match status" value="1"/>
</dbReference>
<evidence type="ECO:0000256" key="1">
    <source>
        <dbReference type="ARBA" id="ARBA00012513"/>
    </source>
</evidence>
<sequence length="605" mass="66384">MDATRPDATPTEPDRLAETIDLSETRSLDRLSRSGLGGGRDGRSIGDDPAPPHVEMVQGSVDLSDETRELLRVRLRAVAVILLVGFTAFFLRNQLLEAEGAKRFLAVDLLHATTLVVQGTMVALLGRRRGWPLRRLRQFELSIFGSALMFFAVAHYSTTTYWIERGDRVITQVMRLGDPPGHDEVARLVGVAAKLLGSIEGAVIFWMVLMILYGLFVPNTWKRAARIVGLFFLSSGVVQTSVMLTTLGSRSLVRVLATFEQISTNVLILLLGWLIAVYGSHIINALRVQAFEARRLGQYFLRGRLGAGGMGEVYLAEHHLLKRPCAIKLIRPDRAGDPVALQRFEREVRAMARLSHWNTIEVYDYGRTEDGTFYYVMEYLRGLSLDELVDRHGPLPPARAVYLLRQACDSLAEAHAAGLVHRDLKPANLFAAVLGGQCDVVKVLDFGLVKAVGGDAEDSHVEGTAMVAGTPLYMSPEQATGDPRLGPRSDLYALGAVSYFLLTGQPPHQGDTPLRVMAAVSREPASPPSRIRPEVPADLDRIVLRCLAKDPIDRYRSAESLGRALSCCSCASDWDASRARSWWESHEPAALSPASPPAPLDPDPG</sequence>
<evidence type="ECO:0000256" key="6">
    <source>
        <dbReference type="ARBA" id="ARBA00022840"/>
    </source>
</evidence>
<feature type="transmembrane region" description="Helical" evidence="9">
    <location>
        <begin position="267"/>
        <end position="286"/>
    </location>
</feature>
<dbReference type="InterPro" id="IPR011009">
    <property type="entry name" value="Kinase-like_dom_sf"/>
</dbReference>
<feature type="binding site" evidence="7">
    <location>
        <position position="328"/>
    </location>
    <ligand>
        <name>ATP</name>
        <dbReference type="ChEBI" id="CHEBI:30616"/>
    </ligand>
</feature>
<dbReference type="PROSITE" id="PS50011">
    <property type="entry name" value="PROTEIN_KINASE_DOM"/>
    <property type="match status" value="1"/>
</dbReference>
<keyword evidence="4 7" id="KW-0547">Nucleotide-binding</keyword>
<evidence type="ECO:0000256" key="4">
    <source>
        <dbReference type="ARBA" id="ARBA00022741"/>
    </source>
</evidence>
<feature type="transmembrane region" description="Helical" evidence="9">
    <location>
        <begin position="195"/>
        <end position="215"/>
    </location>
</feature>
<dbReference type="CDD" id="cd14014">
    <property type="entry name" value="STKc_PknB_like"/>
    <property type="match status" value="1"/>
</dbReference>
<keyword evidence="9" id="KW-0812">Transmembrane</keyword>
<evidence type="ECO:0000256" key="5">
    <source>
        <dbReference type="ARBA" id="ARBA00022777"/>
    </source>
</evidence>
<feature type="domain" description="Protein kinase" evidence="10">
    <location>
        <begin position="299"/>
        <end position="566"/>
    </location>
</feature>
<accession>A0A432MK12</accession>
<evidence type="ECO:0000313" key="11">
    <source>
        <dbReference type="EMBL" id="RUL87525.1"/>
    </source>
</evidence>
<dbReference type="GO" id="GO:0004674">
    <property type="term" value="F:protein serine/threonine kinase activity"/>
    <property type="evidence" value="ECO:0007669"/>
    <property type="project" value="UniProtKB-KW"/>
</dbReference>
<feature type="region of interest" description="Disordered" evidence="8">
    <location>
        <begin position="585"/>
        <end position="605"/>
    </location>
</feature>
<dbReference type="Proteomes" id="UP000280296">
    <property type="component" value="Unassembled WGS sequence"/>
</dbReference>
<feature type="transmembrane region" description="Helical" evidence="9">
    <location>
        <begin position="73"/>
        <end position="92"/>
    </location>
</feature>
<feature type="compositionally biased region" description="Basic and acidic residues" evidence="8">
    <location>
        <begin position="12"/>
        <end position="32"/>
    </location>
</feature>
<reference evidence="11 12" key="1">
    <citation type="submission" date="2018-12" db="EMBL/GenBank/DDBJ databases">
        <authorList>
            <person name="Toschakov S.V."/>
        </authorList>
    </citation>
    <scope>NUCLEOTIDE SEQUENCE [LARGE SCALE GENOMIC DNA]</scope>
    <source>
        <strain evidence="11 12">GM2012</strain>
    </source>
</reference>
<reference evidence="11 12" key="2">
    <citation type="submission" date="2019-01" db="EMBL/GenBank/DDBJ databases">
        <title>Tautonia sociabilis, a novel thermotolerant planctomycete of Isosphaeraceae family, isolated from a 4000 m deep subterranean habitat.</title>
        <authorList>
            <person name="Kovaleva O.L."/>
            <person name="Elcheninov A.G."/>
            <person name="Van Heerden E."/>
            <person name="Toshchakov S.V."/>
            <person name="Novikov A."/>
            <person name="Bonch-Osmolovskaya E.A."/>
            <person name="Kublanov I.V."/>
        </authorList>
    </citation>
    <scope>NUCLEOTIDE SEQUENCE [LARGE SCALE GENOMIC DNA]</scope>
    <source>
        <strain evidence="11 12">GM2012</strain>
    </source>
</reference>
<keyword evidence="6 7" id="KW-0067">ATP-binding</keyword>
<dbReference type="PANTHER" id="PTHR43289:SF6">
    <property type="entry name" value="SERINE_THREONINE-PROTEIN KINASE NEKL-3"/>
    <property type="match status" value="1"/>
</dbReference>
<keyword evidence="9" id="KW-1133">Transmembrane helix</keyword>
<evidence type="ECO:0000256" key="2">
    <source>
        <dbReference type="ARBA" id="ARBA00022527"/>
    </source>
</evidence>
<evidence type="ECO:0000256" key="7">
    <source>
        <dbReference type="PROSITE-ProRule" id="PRU10141"/>
    </source>
</evidence>
<feature type="region of interest" description="Disordered" evidence="8">
    <location>
        <begin position="1"/>
        <end position="53"/>
    </location>
</feature>
<proteinExistence type="predicted"/>
<dbReference type="SUPFAM" id="SSF56112">
    <property type="entry name" value="Protein kinase-like (PK-like)"/>
    <property type="match status" value="1"/>
</dbReference>
<keyword evidence="2 11" id="KW-0723">Serine/threonine-protein kinase</keyword>
<feature type="compositionally biased region" description="Pro residues" evidence="8">
    <location>
        <begin position="594"/>
        <end position="605"/>
    </location>
</feature>
<gene>
    <name evidence="11" type="ORF">TsocGM_11860</name>
</gene>
<dbReference type="EC" id="2.7.11.1" evidence="1"/>
<dbReference type="FunFam" id="1.10.510.10:FF:000021">
    <property type="entry name" value="Serine/threonine protein kinase"/>
    <property type="match status" value="1"/>
</dbReference>
<dbReference type="InterPro" id="IPR017441">
    <property type="entry name" value="Protein_kinase_ATP_BS"/>
</dbReference>
<dbReference type="PROSITE" id="PS00107">
    <property type="entry name" value="PROTEIN_KINASE_ATP"/>
    <property type="match status" value="1"/>
</dbReference>
<feature type="transmembrane region" description="Helical" evidence="9">
    <location>
        <begin position="138"/>
        <end position="157"/>
    </location>
</feature>
<evidence type="ECO:0000256" key="8">
    <source>
        <dbReference type="SAM" id="MobiDB-lite"/>
    </source>
</evidence>
<dbReference type="EMBL" id="RYZH01000020">
    <property type="protein sequence ID" value="RUL87525.1"/>
    <property type="molecule type" value="Genomic_DNA"/>
</dbReference>
<dbReference type="PANTHER" id="PTHR43289">
    <property type="entry name" value="MITOGEN-ACTIVATED PROTEIN KINASE KINASE KINASE 20-RELATED"/>
    <property type="match status" value="1"/>
</dbReference>
<dbReference type="GO" id="GO:0005524">
    <property type="term" value="F:ATP binding"/>
    <property type="evidence" value="ECO:0007669"/>
    <property type="project" value="UniProtKB-UniRule"/>
</dbReference>
<dbReference type="InterPro" id="IPR000719">
    <property type="entry name" value="Prot_kinase_dom"/>
</dbReference>
<dbReference type="Gene3D" id="1.10.510.10">
    <property type="entry name" value="Transferase(Phosphotransferase) domain 1"/>
    <property type="match status" value="1"/>
</dbReference>
<comment type="caution">
    <text evidence="11">The sequence shown here is derived from an EMBL/GenBank/DDBJ whole genome shotgun (WGS) entry which is preliminary data.</text>
</comment>
<dbReference type="AlphaFoldDB" id="A0A432MK12"/>
<keyword evidence="5 11" id="KW-0418">Kinase</keyword>
<dbReference type="SMART" id="SM00220">
    <property type="entry name" value="S_TKc"/>
    <property type="match status" value="1"/>
</dbReference>
<evidence type="ECO:0000259" key="10">
    <source>
        <dbReference type="PROSITE" id="PS50011"/>
    </source>
</evidence>
<dbReference type="OrthoDB" id="6111975at2"/>
<feature type="transmembrane region" description="Helical" evidence="9">
    <location>
        <begin position="227"/>
        <end position="247"/>
    </location>
</feature>
<dbReference type="Pfam" id="PF00069">
    <property type="entry name" value="Pkinase"/>
    <property type="match status" value="1"/>
</dbReference>
<feature type="transmembrane region" description="Helical" evidence="9">
    <location>
        <begin position="104"/>
        <end position="126"/>
    </location>
</feature>